<evidence type="ECO:0000259" key="1">
    <source>
        <dbReference type="SMART" id="SM00849"/>
    </source>
</evidence>
<evidence type="ECO:0000313" key="2">
    <source>
        <dbReference type="EMBL" id="HIZ79682.1"/>
    </source>
</evidence>
<dbReference type="InterPro" id="IPR001279">
    <property type="entry name" value="Metallo-B-lactamas"/>
</dbReference>
<dbReference type="AlphaFoldDB" id="A0A9D2GIU8"/>
<dbReference type="Pfam" id="PF00753">
    <property type="entry name" value="Lactamase_B"/>
    <property type="match status" value="1"/>
</dbReference>
<sequence>MWGRRIYAAILAAFGLLLLTGVKSGGPYELPDGLEVKKSGIEFLSVSGGPSSEGTAPSAVADGAAVSAEGASALTGGAAQAGNASAAAGSGTDSGQISDSLAPGAQEKYLGGGRIVLLANQTASQMLSSVIQTKDGSVIVVDGGTPEDAPHLIETVQSMGGRVSAWLITHLHNDHCGALTAILNMEEIPLEIDGIYYSVASQEWYDENDPTRAQTAAAFMSAIGKVPAEKLHDDIKKGTQIPVGDAMVTVMNRRYLLSVDSGNNASVAYRVTLNGKNILYLGDLGLNGGDLLLQEWSGEDMKCDIIQMAHHGQNGVGENFYQTVRPEICLWPTPQWLWDNDNGGGAGSGPWRTLETRGWMDRLGVTQHYCIKDGDQIIE</sequence>
<dbReference type="Proteomes" id="UP000824101">
    <property type="component" value="Unassembled WGS sequence"/>
</dbReference>
<dbReference type="EMBL" id="DXBC01000121">
    <property type="protein sequence ID" value="HIZ79682.1"/>
    <property type="molecule type" value="Genomic_DNA"/>
</dbReference>
<dbReference type="InterPro" id="IPR052159">
    <property type="entry name" value="Competence_DNA_uptake"/>
</dbReference>
<organism evidence="2 3">
    <name type="scientific">Candidatus Lachnoclostridium stercorigallinarum</name>
    <dbReference type="NCBI Taxonomy" id="2838634"/>
    <lineage>
        <taxon>Bacteria</taxon>
        <taxon>Bacillati</taxon>
        <taxon>Bacillota</taxon>
        <taxon>Clostridia</taxon>
        <taxon>Lachnospirales</taxon>
        <taxon>Lachnospiraceae</taxon>
    </lineage>
</organism>
<feature type="domain" description="Metallo-beta-lactamase" evidence="1">
    <location>
        <begin position="125"/>
        <end position="310"/>
    </location>
</feature>
<dbReference type="CDD" id="cd06262">
    <property type="entry name" value="metallo-hydrolase-like_MBL-fold"/>
    <property type="match status" value="1"/>
</dbReference>
<reference evidence="2" key="1">
    <citation type="journal article" date="2021" name="PeerJ">
        <title>Extensive microbial diversity within the chicken gut microbiome revealed by metagenomics and culture.</title>
        <authorList>
            <person name="Gilroy R."/>
            <person name="Ravi A."/>
            <person name="Getino M."/>
            <person name="Pursley I."/>
            <person name="Horton D.L."/>
            <person name="Alikhan N.F."/>
            <person name="Baker D."/>
            <person name="Gharbi K."/>
            <person name="Hall N."/>
            <person name="Watson M."/>
            <person name="Adriaenssens E.M."/>
            <person name="Foster-Nyarko E."/>
            <person name="Jarju S."/>
            <person name="Secka A."/>
            <person name="Antonio M."/>
            <person name="Oren A."/>
            <person name="Chaudhuri R.R."/>
            <person name="La Ragione R."/>
            <person name="Hildebrand F."/>
            <person name="Pallen M.J."/>
        </authorList>
    </citation>
    <scope>NUCLEOTIDE SEQUENCE</scope>
    <source>
        <strain evidence="2">ChiBcec1-1093</strain>
    </source>
</reference>
<comment type="caution">
    <text evidence="2">The sequence shown here is derived from an EMBL/GenBank/DDBJ whole genome shotgun (WGS) entry which is preliminary data.</text>
</comment>
<dbReference type="Gene3D" id="3.60.15.10">
    <property type="entry name" value="Ribonuclease Z/Hydroxyacylglutathione hydrolase-like"/>
    <property type="match status" value="1"/>
</dbReference>
<gene>
    <name evidence="2" type="ORF">IAA17_07840</name>
</gene>
<name>A0A9D2GIU8_9FIRM</name>
<dbReference type="InterPro" id="IPR036866">
    <property type="entry name" value="RibonucZ/Hydroxyglut_hydro"/>
</dbReference>
<dbReference type="SUPFAM" id="SSF56281">
    <property type="entry name" value="Metallo-hydrolase/oxidoreductase"/>
    <property type="match status" value="1"/>
</dbReference>
<evidence type="ECO:0000313" key="3">
    <source>
        <dbReference type="Proteomes" id="UP000824101"/>
    </source>
</evidence>
<proteinExistence type="predicted"/>
<dbReference type="PANTHER" id="PTHR30619">
    <property type="entry name" value="DNA INTERNALIZATION/COMPETENCE PROTEIN COMEC/REC2"/>
    <property type="match status" value="1"/>
</dbReference>
<accession>A0A9D2GIU8</accession>
<dbReference type="SMART" id="SM00849">
    <property type="entry name" value="Lactamase_B"/>
    <property type="match status" value="1"/>
</dbReference>
<protein>
    <submittedName>
        <fullName evidence="2">MBL fold metallo-hydrolase</fullName>
    </submittedName>
</protein>
<dbReference type="PANTHER" id="PTHR30619:SF1">
    <property type="entry name" value="RECOMBINATION PROTEIN 2"/>
    <property type="match status" value="1"/>
</dbReference>
<reference evidence="2" key="2">
    <citation type="submission" date="2021-04" db="EMBL/GenBank/DDBJ databases">
        <authorList>
            <person name="Gilroy R."/>
        </authorList>
    </citation>
    <scope>NUCLEOTIDE SEQUENCE</scope>
    <source>
        <strain evidence="2">ChiBcec1-1093</strain>
    </source>
</reference>